<sequence>MNKKVINIMLTLLIIITLAGIVTLVLIMNNKDEKTHADDEKNVEEMIETSFETEEMTTDLKDGNFIRIQFQIVTDNKETMKKLKKDFRLKNVMIKELSKKESSDFRAGLGEMESAIKEELNQLLDTGMVTDVYTTSKILQ</sequence>
<dbReference type="RefSeq" id="WP_343841137.1">
    <property type="nucleotide sequence ID" value="NZ_BAAADO010000004.1"/>
</dbReference>
<protein>
    <recommendedName>
        <fullName evidence="10">Flagellar protein FliL</fullName>
    </recommendedName>
</protein>
<evidence type="ECO:0000256" key="3">
    <source>
        <dbReference type="ARBA" id="ARBA00008281"/>
    </source>
</evidence>
<evidence type="ECO:0000256" key="10">
    <source>
        <dbReference type="RuleBase" id="RU364125"/>
    </source>
</evidence>
<proteinExistence type="inferred from homology"/>
<comment type="subcellular location">
    <subcellularLocation>
        <location evidence="2">Cell membrane</location>
        <topology evidence="2">Single-pass membrane protein</topology>
    </subcellularLocation>
</comment>
<keyword evidence="4 10" id="KW-1003">Cell membrane</keyword>
<reference evidence="11 12" key="1">
    <citation type="journal article" date="2019" name="Int. J. Syst. Evol. Microbiol.">
        <title>The Global Catalogue of Microorganisms (GCM) 10K type strain sequencing project: providing services to taxonomists for standard genome sequencing and annotation.</title>
        <authorList>
            <consortium name="The Broad Institute Genomics Platform"/>
            <consortium name="The Broad Institute Genome Sequencing Center for Infectious Disease"/>
            <person name="Wu L."/>
            <person name="Ma J."/>
        </authorList>
    </citation>
    <scope>NUCLEOTIDE SEQUENCE [LARGE SCALE GENOMIC DNA]</scope>
    <source>
        <strain evidence="11 12">JCM 12389</strain>
    </source>
</reference>
<evidence type="ECO:0000256" key="6">
    <source>
        <dbReference type="ARBA" id="ARBA00022692"/>
    </source>
</evidence>
<evidence type="ECO:0000256" key="5">
    <source>
        <dbReference type="ARBA" id="ARBA00022500"/>
    </source>
</evidence>
<dbReference type="EMBL" id="BAAADO010000004">
    <property type="protein sequence ID" value="GAA0495651.1"/>
    <property type="molecule type" value="Genomic_DNA"/>
</dbReference>
<keyword evidence="5 10" id="KW-0145">Chemotaxis</keyword>
<gene>
    <name evidence="11" type="ORF">GCM10008986_23030</name>
</gene>
<evidence type="ECO:0000256" key="9">
    <source>
        <dbReference type="ARBA" id="ARBA00023136"/>
    </source>
</evidence>
<accession>A0ABN1BDS7</accession>
<comment type="function">
    <text evidence="1 10">Controls the rotational direction of flagella during chemotaxis.</text>
</comment>
<dbReference type="PANTHER" id="PTHR35091:SF2">
    <property type="entry name" value="FLAGELLAR PROTEIN FLIL"/>
    <property type="match status" value="1"/>
</dbReference>
<evidence type="ECO:0000313" key="12">
    <source>
        <dbReference type="Proteomes" id="UP001500880"/>
    </source>
</evidence>
<organism evidence="11 12">
    <name type="scientific">Salinibacillus aidingensis</name>
    <dbReference type="NCBI Taxonomy" id="237684"/>
    <lineage>
        <taxon>Bacteria</taxon>
        <taxon>Bacillati</taxon>
        <taxon>Bacillota</taxon>
        <taxon>Bacilli</taxon>
        <taxon>Bacillales</taxon>
        <taxon>Bacillaceae</taxon>
        <taxon>Salinibacillus</taxon>
    </lineage>
</organism>
<dbReference type="InterPro" id="IPR005503">
    <property type="entry name" value="FliL"/>
</dbReference>
<feature type="transmembrane region" description="Helical" evidence="10">
    <location>
        <begin position="6"/>
        <end position="27"/>
    </location>
</feature>
<evidence type="ECO:0000313" key="11">
    <source>
        <dbReference type="EMBL" id="GAA0495651.1"/>
    </source>
</evidence>
<evidence type="ECO:0000256" key="2">
    <source>
        <dbReference type="ARBA" id="ARBA00004162"/>
    </source>
</evidence>
<keyword evidence="6 10" id="KW-0812">Transmembrane</keyword>
<evidence type="ECO:0000256" key="7">
    <source>
        <dbReference type="ARBA" id="ARBA00022779"/>
    </source>
</evidence>
<dbReference type="PANTHER" id="PTHR35091">
    <property type="entry name" value="FLAGELLAR PROTEIN FLIL"/>
    <property type="match status" value="1"/>
</dbReference>
<keyword evidence="12" id="KW-1185">Reference proteome</keyword>
<evidence type="ECO:0000256" key="8">
    <source>
        <dbReference type="ARBA" id="ARBA00022989"/>
    </source>
</evidence>
<comment type="similarity">
    <text evidence="3 10">Belongs to the FliL family.</text>
</comment>
<dbReference type="Proteomes" id="UP001500880">
    <property type="component" value="Unassembled WGS sequence"/>
</dbReference>
<keyword evidence="7 10" id="KW-0283">Flagellar rotation</keyword>
<keyword evidence="9 10" id="KW-0472">Membrane</keyword>
<evidence type="ECO:0000256" key="4">
    <source>
        <dbReference type="ARBA" id="ARBA00022475"/>
    </source>
</evidence>
<evidence type="ECO:0000256" key="1">
    <source>
        <dbReference type="ARBA" id="ARBA00002254"/>
    </source>
</evidence>
<keyword evidence="8 10" id="KW-1133">Transmembrane helix</keyword>
<dbReference type="Pfam" id="PF03748">
    <property type="entry name" value="FliL"/>
    <property type="match status" value="1"/>
</dbReference>
<name>A0ABN1BDS7_9BACI</name>
<comment type="caution">
    <text evidence="11">The sequence shown here is derived from an EMBL/GenBank/DDBJ whole genome shotgun (WGS) entry which is preliminary data.</text>
</comment>